<evidence type="ECO:0000313" key="3">
    <source>
        <dbReference type="EMBL" id="SFB81721.1"/>
    </source>
</evidence>
<dbReference type="RefSeq" id="WP_245758726.1">
    <property type="nucleotide sequence ID" value="NZ_FOLG01000001.1"/>
</dbReference>
<keyword evidence="2" id="KW-1133">Transmembrane helix</keyword>
<keyword evidence="2" id="KW-0472">Membrane</keyword>
<gene>
    <name evidence="3" type="ORF">SAMN04488094_101617</name>
</gene>
<evidence type="ECO:0000256" key="2">
    <source>
        <dbReference type="SAM" id="Phobius"/>
    </source>
</evidence>
<evidence type="ECO:0000313" key="4">
    <source>
        <dbReference type="Proteomes" id="UP000198728"/>
    </source>
</evidence>
<feature type="transmembrane region" description="Helical" evidence="2">
    <location>
        <begin position="28"/>
        <end position="49"/>
    </location>
</feature>
<protein>
    <submittedName>
        <fullName evidence="3">Uncharacterized protein</fullName>
    </submittedName>
</protein>
<sequence length="141" mass="14918">MSDTAAASVGDAPMHLPSYITPPGETDVLFVAVTIFLVLAVFALGVFYFKLHALPEKMAHGSHRGQYQIVAILALVALFTHNNAFWIAALLLAAITPPDFLSPLKSIAVSLRKMSRANDPAPVAPAPPPAPPADPDVRAEV</sequence>
<dbReference type="STRING" id="441112.SAMN04488094_101617"/>
<organism evidence="3 4">
    <name type="scientific">Tropicimonas isoalkanivorans</name>
    <dbReference type="NCBI Taxonomy" id="441112"/>
    <lineage>
        <taxon>Bacteria</taxon>
        <taxon>Pseudomonadati</taxon>
        <taxon>Pseudomonadota</taxon>
        <taxon>Alphaproteobacteria</taxon>
        <taxon>Rhodobacterales</taxon>
        <taxon>Roseobacteraceae</taxon>
        <taxon>Tropicimonas</taxon>
    </lineage>
</organism>
<keyword evidence="4" id="KW-1185">Reference proteome</keyword>
<accession>A0A1I1E3H1</accession>
<feature type="transmembrane region" description="Helical" evidence="2">
    <location>
        <begin position="70"/>
        <end position="95"/>
    </location>
</feature>
<dbReference type="AlphaFoldDB" id="A0A1I1E3H1"/>
<feature type="compositionally biased region" description="Pro residues" evidence="1">
    <location>
        <begin position="122"/>
        <end position="134"/>
    </location>
</feature>
<evidence type="ECO:0000256" key="1">
    <source>
        <dbReference type="SAM" id="MobiDB-lite"/>
    </source>
</evidence>
<dbReference type="EMBL" id="FOLG01000001">
    <property type="protein sequence ID" value="SFB81721.1"/>
    <property type="molecule type" value="Genomic_DNA"/>
</dbReference>
<proteinExistence type="predicted"/>
<keyword evidence="2" id="KW-0812">Transmembrane</keyword>
<feature type="region of interest" description="Disordered" evidence="1">
    <location>
        <begin position="117"/>
        <end position="141"/>
    </location>
</feature>
<reference evidence="3 4" key="1">
    <citation type="submission" date="2016-10" db="EMBL/GenBank/DDBJ databases">
        <authorList>
            <person name="de Groot N.N."/>
        </authorList>
    </citation>
    <scope>NUCLEOTIDE SEQUENCE [LARGE SCALE GENOMIC DNA]</scope>
    <source>
        <strain evidence="3 4">DSM 19548</strain>
    </source>
</reference>
<dbReference type="Proteomes" id="UP000198728">
    <property type="component" value="Unassembled WGS sequence"/>
</dbReference>
<name>A0A1I1E3H1_9RHOB</name>